<proteinExistence type="predicted"/>
<dbReference type="Proteomes" id="UP000828048">
    <property type="component" value="Chromosome 1"/>
</dbReference>
<reference evidence="1 2" key="1">
    <citation type="journal article" date="2021" name="Hortic Res">
        <title>High-quality reference genome and annotation aids understanding of berry development for evergreen blueberry (Vaccinium darrowii).</title>
        <authorList>
            <person name="Yu J."/>
            <person name="Hulse-Kemp A.M."/>
            <person name="Babiker E."/>
            <person name="Staton M."/>
        </authorList>
    </citation>
    <scope>NUCLEOTIDE SEQUENCE [LARGE SCALE GENOMIC DNA]</scope>
    <source>
        <strain evidence="2">cv. NJ 8807/NJ 8810</strain>
        <tissue evidence="1">Young leaf</tissue>
    </source>
</reference>
<protein>
    <submittedName>
        <fullName evidence="1">Uncharacterized protein</fullName>
    </submittedName>
</protein>
<name>A0ACB7XPW5_9ERIC</name>
<evidence type="ECO:0000313" key="1">
    <source>
        <dbReference type="EMBL" id="KAH7842585.1"/>
    </source>
</evidence>
<sequence>MGSKVNCDAASSKDGGDGSITVVMRNWDGNPVDGLAKSVKISSPLQGELLAIREACLMISALGMKGVSVESDNKQAILLSASELVPPWEVIAMVLDIWELACMRGILFKWVRREANKAAHSIATLAKSGKLPLNWVSSPPLQLLSIFNSDCAL</sequence>
<accession>A0ACB7XPW5</accession>
<gene>
    <name evidence="1" type="ORF">Vadar_007008</name>
</gene>
<dbReference type="EMBL" id="CM037151">
    <property type="protein sequence ID" value="KAH7842585.1"/>
    <property type="molecule type" value="Genomic_DNA"/>
</dbReference>
<evidence type="ECO:0000313" key="2">
    <source>
        <dbReference type="Proteomes" id="UP000828048"/>
    </source>
</evidence>
<keyword evidence="2" id="KW-1185">Reference proteome</keyword>
<organism evidence="1 2">
    <name type="scientific">Vaccinium darrowii</name>
    <dbReference type="NCBI Taxonomy" id="229202"/>
    <lineage>
        <taxon>Eukaryota</taxon>
        <taxon>Viridiplantae</taxon>
        <taxon>Streptophyta</taxon>
        <taxon>Embryophyta</taxon>
        <taxon>Tracheophyta</taxon>
        <taxon>Spermatophyta</taxon>
        <taxon>Magnoliopsida</taxon>
        <taxon>eudicotyledons</taxon>
        <taxon>Gunneridae</taxon>
        <taxon>Pentapetalae</taxon>
        <taxon>asterids</taxon>
        <taxon>Ericales</taxon>
        <taxon>Ericaceae</taxon>
        <taxon>Vaccinioideae</taxon>
        <taxon>Vaccinieae</taxon>
        <taxon>Vaccinium</taxon>
    </lineage>
</organism>
<comment type="caution">
    <text evidence="1">The sequence shown here is derived from an EMBL/GenBank/DDBJ whole genome shotgun (WGS) entry which is preliminary data.</text>
</comment>